<dbReference type="OrthoDB" id="2113294at2759"/>
<dbReference type="EMBL" id="KV426271">
    <property type="protein sequence ID" value="KZV83449.1"/>
    <property type="molecule type" value="Genomic_DNA"/>
</dbReference>
<dbReference type="AlphaFoldDB" id="A0A165ZK76"/>
<sequence>MALVNRRVVALVAIFLAALCALFLNVERLDDIYFSISTGNFNGSTSDQRPLNPWFPVLETVEDASLSWLAHNSRSLRALMQCTTQRSCRPRQADVVITASTHFLRALRGGVSGEQVWANSIIAALDDLGYTVLYADSNRHASTLHSLVPDLVRAVIFEETEVDKCVTSNLCVKSPQHPLGIPVWKMFTLTFFAGTISPIPLDARWVLAPEEYSTGHLYIGYSVERTCTSLPVVPTEQRDPVAFVYGKHKGYWQEKNFAWSGVNWARPPPGLEDELGLKLPPGFKFLACADKTYTDDPELPLPEGITNLCSTRPLPQAAFTEQLSKVRLLVGVGRPWVSPTPYDALCQGIPFLNPIHTRDRAHPENRTKWTAQHDGLKAEDAPLIYNVYRDADEKVRERAFWTAVIRGVNTPIERHILERMTMSAVRERVEAWLQHDWRKDAEDLMNERKAKGGKLFTL</sequence>
<gene>
    <name evidence="1" type="ORF">EXIGLDRAFT_842970</name>
</gene>
<dbReference type="InParanoid" id="A0A165ZK76"/>
<reference evidence="1 2" key="1">
    <citation type="journal article" date="2016" name="Mol. Biol. Evol.">
        <title>Comparative Genomics of Early-Diverging Mushroom-Forming Fungi Provides Insights into the Origins of Lignocellulose Decay Capabilities.</title>
        <authorList>
            <person name="Nagy L.G."/>
            <person name="Riley R."/>
            <person name="Tritt A."/>
            <person name="Adam C."/>
            <person name="Daum C."/>
            <person name="Floudas D."/>
            <person name="Sun H."/>
            <person name="Yadav J.S."/>
            <person name="Pangilinan J."/>
            <person name="Larsson K.H."/>
            <person name="Matsuura K."/>
            <person name="Barry K."/>
            <person name="Labutti K."/>
            <person name="Kuo R."/>
            <person name="Ohm R.A."/>
            <person name="Bhattacharya S.S."/>
            <person name="Shirouzu T."/>
            <person name="Yoshinaga Y."/>
            <person name="Martin F.M."/>
            <person name="Grigoriev I.V."/>
            <person name="Hibbett D.S."/>
        </authorList>
    </citation>
    <scope>NUCLEOTIDE SEQUENCE [LARGE SCALE GENOMIC DNA]</scope>
    <source>
        <strain evidence="1 2">HHB12029</strain>
    </source>
</reference>
<protein>
    <submittedName>
        <fullName evidence="1">Uncharacterized protein</fullName>
    </submittedName>
</protein>
<proteinExistence type="predicted"/>
<evidence type="ECO:0000313" key="1">
    <source>
        <dbReference type="EMBL" id="KZV83449.1"/>
    </source>
</evidence>
<name>A0A165ZK76_EXIGL</name>
<keyword evidence="2" id="KW-1185">Reference proteome</keyword>
<organism evidence="1 2">
    <name type="scientific">Exidia glandulosa HHB12029</name>
    <dbReference type="NCBI Taxonomy" id="1314781"/>
    <lineage>
        <taxon>Eukaryota</taxon>
        <taxon>Fungi</taxon>
        <taxon>Dikarya</taxon>
        <taxon>Basidiomycota</taxon>
        <taxon>Agaricomycotina</taxon>
        <taxon>Agaricomycetes</taxon>
        <taxon>Auriculariales</taxon>
        <taxon>Exidiaceae</taxon>
        <taxon>Exidia</taxon>
    </lineage>
</organism>
<accession>A0A165ZK76</accession>
<dbReference type="STRING" id="1314781.A0A165ZK76"/>
<dbReference type="Proteomes" id="UP000077266">
    <property type="component" value="Unassembled WGS sequence"/>
</dbReference>
<evidence type="ECO:0000313" key="2">
    <source>
        <dbReference type="Proteomes" id="UP000077266"/>
    </source>
</evidence>